<feature type="transmembrane region" description="Helical" evidence="7">
    <location>
        <begin position="247"/>
        <end position="268"/>
    </location>
</feature>
<dbReference type="GO" id="GO:0006865">
    <property type="term" value="P:amino acid transport"/>
    <property type="evidence" value="ECO:0007669"/>
    <property type="project" value="UniProtKB-KW"/>
</dbReference>
<dbReference type="Proteomes" id="UP000271031">
    <property type="component" value="Unassembled WGS sequence"/>
</dbReference>
<evidence type="ECO:0000313" key="10">
    <source>
        <dbReference type="Proteomes" id="UP000271031"/>
    </source>
</evidence>
<feature type="transmembrane region" description="Helical" evidence="7">
    <location>
        <begin position="129"/>
        <end position="151"/>
    </location>
</feature>
<feature type="transmembrane region" description="Helical" evidence="7">
    <location>
        <begin position="333"/>
        <end position="359"/>
    </location>
</feature>
<evidence type="ECO:0000313" key="9">
    <source>
        <dbReference type="EMBL" id="RNB86905.1"/>
    </source>
</evidence>
<proteinExistence type="predicted"/>
<comment type="subcellular location">
    <subcellularLocation>
        <location evidence="1">Membrane</location>
        <topology evidence="1">Multi-pass membrane protein</topology>
    </subcellularLocation>
</comment>
<evidence type="ECO:0000256" key="3">
    <source>
        <dbReference type="ARBA" id="ARBA00022692"/>
    </source>
</evidence>
<dbReference type="OrthoDB" id="9780162at2"/>
<dbReference type="PANTHER" id="PTHR43495:SF5">
    <property type="entry name" value="GAMMA-AMINOBUTYRIC ACID PERMEASE"/>
    <property type="match status" value="1"/>
</dbReference>
<keyword evidence="6 7" id="KW-0472">Membrane</keyword>
<keyword evidence="10" id="KW-1185">Reference proteome</keyword>
<feature type="transmembrane region" description="Helical" evidence="7">
    <location>
        <begin position="88"/>
        <end position="109"/>
    </location>
</feature>
<dbReference type="InterPro" id="IPR004841">
    <property type="entry name" value="AA-permease/SLC12A_dom"/>
</dbReference>
<evidence type="ECO:0000256" key="4">
    <source>
        <dbReference type="ARBA" id="ARBA00022970"/>
    </source>
</evidence>
<feature type="transmembrane region" description="Helical" evidence="7">
    <location>
        <begin position="437"/>
        <end position="455"/>
    </location>
</feature>
<dbReference type="GO" id="GO:0055085">
    <property type="term" value="P:transmembrane transport"/>
    <property type="evidence" value="ECO:0007669"/>
    <property type="project" value="InterPro"/>
</dbReference>
<dbReference type="GO" id="GO:0016020">
    <property type="term" value="C:membrane"/>
    <property type="evidence" value="ECO:0007669"/>
    <property type="project" value="UniProtKB-SubCell"/>
</dbReference>
<dbReference type="InterPro" id="IPR004840">
    <property type="entry name" value="Amino_acid_permease_CS"/>
</dbReference>
<evidence type="ECO:0000256" key="1">
    <source>
        <dbReference type="ARBA" id="ARBA00004141"/>
    </source>
</evidence>
<reference evidence="9 10" key="1">
    <citation type="submission" date="2018-10" db="EMBL/GenBank/DDBJ databases">
        <title>Phylogenomics of Brevibacillus.</title>
        <authorList>
            <person name="Dunlap C."/>
        </authorList>
    </citation>
    <scope>NUCLEOTIDE SEQUENCE [LARGE SCALE GENOMIC DNA]</scope>
    <source>
        <strain evidence="9 10">JCM 15716</strain>
    </source>
</reference>
<keyword evidence="3 7" id="KW-0812">Transmembrane</keyword>
<dbReference type="PIRSF" id="PIRSF006060">
    <property type="entry name" value="AA_transporter"/>
    <property type="match status" value="1"/>
</dbReference>
<keyword evidence="5 7" id="KW-1133">Transmembrane helix</keyword>
<dbReference type="AlphaFoldDB" id="A0A3M8DHQ8"/>
<dbReference type="FunFam" id="1.20.1740.10:FF:000001">
    <property type="entry name" value="Amino acid permease"/>
    <property type="match status" value="1"/>
</dbReference>
<feature type="transmembrane region" description="Helical" evidence="7">
    <location>
        <begin position="163"/>
        <end position="181"/>
    </location>
</feature>
<evidence type="ECO:0000256" key="7">
    <source>
        <dbReference type="SAM" id="Phobius"/>
    </source>
</evidence>
<organism evidence="9 10">
    <name type="scientific">Brevibacillus fluminis</name>
    <dbReference type="NCBI Taxonomy" id="511487"/>
    <lineage>
        <taxon>Bacteria</taxon>
        <taxon>Bacillati</taxon>
        <taxon>Bacillota</taxon>
        <taxon>Bacilli</taxon>
        <taxon>Bacillales</taxon>
        <taxon>Paenibacillaceae</taxon>
        <taxon>Brevibacillus</taxon>
    </lineage>
</organism>
<feature type="transmembrane region" description="Helical" evidence="7">
    <location>
        <begin position="21"/>
        <end position="40"/>
    </location>
</feature>
<sequence>MMNGNENERGQLRRTMKSRHMFMISLGGVIGTGLFLSSGYTLNTAGPGGTILAYLVGGLIMYLVMLCLGELSVAMPVTGSFQTYATRYLGPATGFMVGWMYWLTWVVAVGSEFTAAGLLMQRWFPGSSVWMWSAVFAGAIFLLNALSVKFFAETEFWFAGIKVVTIIFFILLGGAAMFGFIPMKDGSAAPMLSNFSGADGLFPNGLLPVLMTMISVNFAFSGTELIGVTAGESEDPEKNIPKSISNIIWRTMIFFVGAIFVLAGLIPWKEAGVIESPFVLVFDNIGVPYAADLMNFVIITALLSVANSGLYASTRMLWSLSKENMVSPSLGKVTANGVPLNALIVSMLVACLSLLSSVFAADTVYLVLVSISGFAVVIVWMAIAASQYAYRKQFLREGNSVQDLKYRTPLYPLVPIAAFVLCLASCIGLAFDPSQRIVIYSGVAFMAACYLFYYFKIAKSRSAAKATLAKE</sequence>
<evidence type="ECO:0000259" key="8">
    <source>
        <dbReference type="Pfam" id="PF00324"/>
    </source>
</evidence>
<dbReference type="Gene3D" id="1.20.1740.10">
    <property type="entry name" value="Amino acid/polyamine transporter I"/>
    <property type="match status" value="1"/>
</dbReference>
<accession>A0A3M8DHQ8</accession>
<feature type="transmembrane region" description="Helical" evidence="7">
    <location>
        <begin position="52"/>
        <end position="76"/>
    </location>
</feature>
<evidence type="ECO:0000256" key="2">
    <source>
        <dbReference type="ARBA" id="ARBA00022448"/>
    </source>
</evidence>
<feature type="transmembrane region" description="Helical" evidence="7">
    <location>
        <begin position="365"/>
        <end position="390"/>
    </location>
</feature>
<feature type="transmembrane region" description="Helical" evidence="7">
    <location>
        <begin position="288"/>
        <end position="312"/>
    </location>
</feature>
<dbReference type="PANTHER" id="PTHR43495">
    <property type="entry name" value="GABA PERMEASE"/>
    <property type="match status" value="1"/>
</dbReference>
<gene>
    <name evidence="9" type="ORF">EDM56_14405</name>
</gene>
<feature type="transmembrane region" description="Helical" evidence="7">
    <location>
        <begin position="201"/>
        <end position="220"/>
    </location>
</feature>
<keyword evidence="4" id="KW-0029">Amino-acid transport</keyword>
<keyword evidence="2" id="KW-0813">Transport</keyword>
<feature type="domain" description="Amino acid permease/ SLC12A" evidence="8">
    <location>
        <begin position="20"/>
        <end position="457"/>
    </location>
</feature>
<evidence type="ECO:0000256" key="5">
    <source>
        <dbReference type="ARBA" id="ARBA00022989"/>
    </source>
</evidence>
<comment type="caution">
    <text evidence="9">The sequence shown here is derived from an EMBL/GenBank/DDBJ whole genome shotgun (WGS) entry which is preliminary data.</text>
</comment>
<feature type="transmembrane region" description="Helical" evidence="7">
    <location>
        <begin position="410"/>
        <end position="431"/>
    </location>
</feature>
<dbReference type="PROSITE" id="PS00218">
    <property type="entry name" value="AMINO_ACID_PERMEASE_1"/>
    <property type="match status" value="1"/>
</dbReference>
<evidence type="ECO:0000256" key="6">
    <source>
        <dbReference type="ARBA" id="ARBA00023136"/>
    </source>
</evidence>
<dbReference type="EMBL" id="RHHQ01000012">
    <property type="protein sequence ID" value="RNB86905.1"/>
    <property type="molecule type" value="Genomic_DNA"/>
</dbReference>
<name>A0A3M8DHQ8_9BACL</name>
<protein>
    <submittedName>
        <fullName evidence="9">Amino acid permease</fullName>
    </submittedName>
</protein>
<dbReference type="Pfam" id="PF00324">
    <property type="entry name" value="AA_permease"/>
    <property type="match status" value="1"/>
</dbReference>